<evidence type="ECO:0000259" key="16">
    <source>
        <dbReference type="PROSITE" id="PS51192"/>
    </source>
</evidence>
<feature type="domain" description="Helicase C-terminal" evidence="17">
    <location>
        <begin position="448"/>
        <end position="613"/>
    </location>
</feature>
<dbReference type="SMART" id="SM00490">
    <property type="entry name" value="HELICc"/>
    <property type="match status" value="1"/>
</dbReference>
<dbReference type="Pfam" id="PF19833">
    <property type="entry name" value="RecG_dom3_C"/>
    <property type="match status" value="1"/>
</dbReference>
<evidence type="ECO:0000256" key="2">
    <source>
        <dbReference type="ARBA" id="ARBA00017846"/>
    </source>
</evidence>
<dbReference type="PANTHER" id="PTHR47964">
    <property type="entry name" value="ATP-DEPENDENT DNA HELICASE HOMOLOG RECG, CHLOROPLASTIC"/>
    <property type="match status" value="1"/>
</dbReference>
<evidence type="ECO:0000256" key="1">
    <source>
        <dbReference type="ARBA" id="ARBA00007504"/>
    </source>
</evidence>
<evidence type="ECO:0000256" key="11">
    <source>
        <dbReference type="ARBA" id="ARBA00023235"/>
    </source>
</evidence>
<comment type="function">
    <text evidence="15">Plays a critical role in recombination and DNA repair. Helps process Holliday junction intermediates to mature products by catalyzing branch migration. Has replication fork regression activity, unwinds stalled or blocked replication forks to make a HJ that can be resolved. Has a DNA unwinding activity characteristic of a DNA helicase with 3'-5' polarity.</text>
</comment>
<dbReference type="InterPro" id="IPR014001">
    <property type="entry name" value="Helicase_ATP-bd"/>
</dbReference>
<dbReference type="SUPFAM" id="SSF50249">
    <property type="entry name" value="Nucleic acid-binding proteins"/>
    <property type="match status" value="1"/>
</dbReference>
<dbReference type="PROSITE" id="PS51194">
    <property type="entry name" value="HELICASE_CTER"/>
    <property type="match status" value="1"/>
</dbReference>
<evidence type="ECO:0000256" key="5">
    <source>
        <dbReference type="ARBA" id="ARBA00022801"/>
    </source>
</evidence>
<dbReference type="InterPro" id="IPR011545">
    <property type="entry name" value="DEAD/DEAH_box_helicase_dom"/>
</dbReference>
<dbReference type="CDD" id="cd17992">
    <property type="entry name" value="DEXHc_RecG"/>
    <property type="match status" value="1"/>
</dbReference>
<keyword evidence="6 15" id="KW-0347">Helicase</keyword>
<protein>
    <recommendedName>
        <fullName evidence="2 15">ATP-dependent DNA helicase RecG</fullName>
        <ecNumber evidence="13 15">5.6.2.4</ecNumber>
    </recommendedName>
</protein>
<dbReference type="GO" id="GO:0043138">
    <property type="term" value="F:3'-5' DNA helicase activity"/>
    <property type="evidence" value="ECO:0007669"/>
    <property type="project" value="UniProtKB-EC"/>
</dbReference>
<keyword evidence="10 15" id="KW-0234">DNA repair</keyword>
<proteinExistence type="inferred from homology"/>
<comment type="caution">
    <text evidence="18">The sequence shown here is derived from an EMBL/GenBank/DDBJ whole genome shotgun (WGS) entry which is preliminary data.</text>
</comment>
<dbReference type="GO" id="GO:0016887">
    <property type="term" value="F:ATP hydrolysis activity"/>
    <property type="evidence" value="ECO:0007669"/>
    <property type="project" value="RHEA"/>
</dbReference>
<reference evidence="18 19" key="1">
    <citation type="submission" date="2010-10" db="EMBL/GenBank/DDBJ databases">
        <authorList>
            <person name="Durkin A.S."/>
            <person name="Madupu R."/>
            <person name="Torralba M."/>
            <person name="Gillis M."/>
            <person name="Methe B."/>
            <person name="Sutton G."/>
            <person name="Nelson K.E."/>
        </authorList>
    </citation>
    <scope>NUCLEOTIDE SEQUENCE [LARGE SCALE GENOMIC DNA]</scope>
    <source>
        <strain evidence="18 19">ACS-139-V-Col8</strain>
    </source>
</reference>
<comment type="catalytic activity">
    <reaction evidence="12 15">
        <text>Couples ATP hydrolysis with the unwinding of duplex DNA by translocating in the 3'-5' direction.</text>
        <dbReference type="EC" id="5.6.2.4"/>
    </reaction>
</comment>
<evidence type="ECO:0000256" key="12">
    <source>
        <dbReference type="ARBA" id="ARBA00034617"/>
    </source>
</evidence>
<accession>E4KNX0</accession>
<dbReference type="InterPro" id="IPR027417">
    <property type="entry name" value="P-loop_NTPase"/>
</dbReference>
<keyword evidence="3 15" id="KW-0547">Nucleotide-binding</keyword>
<keyword evidence="19" id="KW-1185">Reference proteome</keyword>
<dbReference type="NCBIfam" id="TIGR00643">
    <property type="entry name" value="recG"/>
    <property type="match status" value="1"/>
</dbReference>
<sequence>MPTTLNDSIAVLKGIGPKSVQAFAQLGVVTIADLLYHLPFRFNDIQERPLASILDQEKVTLKGRVITPPVVSYFGRRRSRLSFRLELEDHQVIQVVFFNQPYLNKQVALNDEKSIYGKWDQTRQTLMGMKVLKETDNIFQPVYSATKGLRQSLIVQAISQALAEYGPLIPEAVPSFLNERHQLMSSRAALQGIHQPQSYKQYEAARRKIIYQEFFDYQWQLQTASFNHRQDKGLQVHYDVEVLKVFIKELPFELTSDQKKAVNEICLDLLAPYAMRRMLQGDVGSGKTIVAFLAMVAGVIGGYQVALMVPTEILAKQHYQNFCNLFPDLEDQTGLLISQISSKEKNELQLGIKKGFHQVIIGTHALIQDAVSFHKLGLLVIDEQHRFGVDQRQLLLDQNPGLNILQMTATPIPRSLALSIYGDMSVSTIQSLPSGRQPIQTRLVSEKQVDKLYLHMQEILAKEQQIYYVLPIIDQSEHLDQVENVLNVKAKLDQVFPDYQIEILHGQMAKDQQARAMAAFKANEAQVLVATTMVEVGVDVPNATMMIIQSAERFGLAQLHQLRGRVGRGNQPSFCYLIGNPTTEQGKARLKIMVDESNGFQISKADLKIRGMGDVLGRQQSGLPTFKYANIIEDSDSLNQARQDVAWCLQHYQDLNQNDREILNSLNQKSRIEL</sequence>
<evidence type="ECO:0000256" key="10">
    <source>
        <dbReference type="ARBA" id="ARBA00023204"/>
    </source>
</evidence>
<dbReference type="eggNOG" id="COG1200">
    <property type="taxonomic scope" value="Bacteria"/>
</dbReference>
<dbReference type="NCBIfam" id="NF008165">
    <property type="entry name" value="PRK10917.1-3"/>
    <property type="match status" value="1"/>
</dbReference>
<evidence type="ECO:0000313" key="18">
    <source>
        <dbReference type="EMBL" id="EFR31204.1"/>
    </source>
</evidence>
<dbReference type="RefSeq" id="WP_006418407.1">
    <property type="nucleotide sequence ID" value="NZ_AENN01000015.1"/>
</dbReference>
<evidence type="ECO:0000256" key="13">
    <source>
        <dbReference type="ARBA" id="ARBA00034808"/>
    </source>
</evidence>
<keyword evidence="7 15" id="KW-0067">ATP-binding</keyword>
<keyword evidence="4 15" id="KW-0227">DNA damage</keyword>
<dbReference type="GO" id="GO:0005524">
    <property type="term" value="F:ATP binding"/>
    <property type="evidence" value="ECO:0007669"/>
    <property type="project" value="UniProtKB-KW"/>
</dbReference>
<dbReference type="GO" id="GO:0006281">
    <property type="term" value="P:DNA repair"/>
    <property type="evidence" value="ECO:0007669"/>
    <property type="project" value="UniProtKB-UniRule"/>
</dbReference>
<dbReference type="EC" id="5.6.2.4" evidence="13 15"/>
<keyword evidence="5 15" id="KW-0378">Hydrolase</keyword>
<dbReference type="SUPFAM" id="SSF52540">
    <property type="entry name" value="P-loop containing nucleoside triphosphate hydrolases"/>
    <property type="match status" value="2"/>
</dbReference>
<evidence type="ECO:0000313" key="19">
    <source>
        <dbReference type="Proteomes" id="UP000005990"/>
    </source>
</evidence>
<evidence type="ECO:0000256" key="7">
    <source>
        <dbReference type="ARBA" id="ARBA00022840"/>
    </source>
</evidence>
<keyword evidence="9 15" id="KW-0233">DNA recombination</keyword>
<feature type="domain" description="Helicase ATP-binding" evidence="16">
    <location>
        <begin position="268"/>
        <end position="429"/>
    </location>
</feature>
<dbReference type="PROSITE" id="PS51192">
    <property type="entry name" value="HELICASE_ATP_BIND_1"/>
    <property type="match status" value="1"/>
</dbReference>
<organism evidence="18 19">
    <name type="scientific">Eremococcus coleocola ACS-139-V-Col8</name>
    <dbReference type="NCBI Taxonomy" id="908337"/>
    <lineage>
        <taxon>Bacteria</taxon>
        <taxon>Bacillati</taxon>
        <taxon>Bacillota</taxon>
        <taxon>Bacilli</taxon>
        <taxon>Lactobacillales</taxon>
        <taxon>Aerococcaceae</taxon>
        <taxon>Eremococcus</taxon>
    </lineage>
</organism>
<gene>
    <name evidence="18" type="primary">recG</name>
    <name evidence="18" type="ORF">HMPREF9257_1252</name>
</gene>
<dbReference type="Pfam" id="PF00270">
    <property type="entry name" value="DEAD"/>
    <property type="match status" value="1"/>
</dbReference>
<dbReference type="InterPro" id="IPR047112">
    <property type="entry name" value="RecG/Mfd"/>
</dbReference>
<keyword evidence="8" id="KW-0238">DNA-binding</keyword>
<evidence type="ECO:0000256" key="15">
    <source>
        <dbReference type="RuleBase" id="RU363016"/>
    </source>
</evidence>
<dbReference type="InterPro" id="IPR045562">
    <property type="entry name" value="RecG_dom3_C"/>
</dbReference>
<dbReference type="InterPro" id="IPR012340">
    <property type="entry name" value="NA-bd_OB-fold"/>
</dbReference>
<evidence type="ECO:0000256" key="9">
    <source>
        <dbReference type="ARBA" id="ARBA00023172"/>
    </source>
</evidence>
<dbReference type="SMART" id="SM00487">
    <property type="entry name" value="DEXDc"/>
    <property type="match status" value="1"/>
</dbReference>
<dbReference type="InterPro" id="IPR033454">
    <property type="entry name" value="RecG_wedge"/>
</dbReference>
<dbReference type="Gene3D" id="2.40.50.140">
    <property type="entry name" value="Nucleic acid-binding proteins"/>
    <property type="match status" value="1"/>
</dbReference>
<evidence type="ECO:0000256" key="14">
    <source>
        <dbReference type="ARBA" id="ARBA00048988"/>
    </source>
</evidence>
<dbReference type="PANTHER" id="PTHR47964:SF1">
    <property type="entry name" value="ATP-DEPENDENT DNA HELICASE HOMOLOG RECG, CHLOROPLASTIC"/>
    <property type="match status" value="1"/>
</dbReference>
<dbReference type="Pfam" id="PF00271">
    <property type="entry name" value="Helicase_C"/>
    <property type="match status" value="1"/>
</dbReference>
<dbReference type="InterPro" id="IPR004609">
    <property type="entry name" value="ATP-dep_DNA_helicase_RecG"/>
</dbReference>
<keyword evidence="11" id="KW-0413">Isomerase</keyword>
<dbReference type="Proteomes" id="UP000005990">
    <property type="component" value="Unassembled WGS sequence"/>
</dbReference>
<evidence type="ECO:0000259" key="17">
    <source>
        <dbReference type="PROSITE" id="PS51194"/>
    </source>
</evidence>
<name>E4KNX0_9LACT</name>
<dbReference type="EMBL" id="AENN01000015">
    <property type="protein sequence ID" value="EFR31204.1"/>
    <property type="molecule type" value="Genomic_DNA"/>
</dbReference>
<comment type="catalytic activity">
    <reaction evidence="14 15">
        <text>ATP + H2O = ADP + phosphate + H(+)</text>
        <dbReference type="Rhea" id="RHEA:13065"/>
        <dbReference type="ChEBI" id="CHEBI:15377"/>
        <dbReference type="ChEBI" id="CHEBI:15378"/>
        <dbReference type="ChEBI" id="CHEBI:30616"/>
        <dbReference type="ChEBI" id="CHEBI:43474"/>
        <dbReference type="ChEBI" id="CHEBI:456216"/>
        <dbReference type="EC" id="5.6.2.4"/>
    </reaction>
</comment>
<evidence type="ECO:0000256" key="3">
    <source>
        <dbReference type="ARBA" id="ARBA00022741"/>
    </source>
</evidence>
<evidence type="ECO:0000256" key="6">
    <source>
        <dbReference type="ARBA" id="ARBA00022806"/>
    </source>
</evidence>
<dbReference type="AlphaFoldDB" id="E4KNX0"/>
<dbReference type="STRING" id="908337.HMPREF9257_1252"/>
<dbReference type="GO" id="GO:0003677">
    <property type="term" value="F:DNA binding"/>
    <property type="evidence" value="ECO:0007669"/>
    <property type="project" value="UniProtKB-KW"/>
</dbReference>
<evidence type="ECO:0000256" key="8">
    <source>
        <dbReference type="ARBA" id="ARBA00023125"/>
    </source>
</evidence>
<dbReference type="InterPro" id="IPR001650">
    <property type="entry name" value="Helicase_C-like"/>
</dbReference>
<dbReference type="Pfam" id="PF17191">
    <property type="entry name" value="RecG_wedge"/>
    <property type="match status" value="1"/>
</dbReference>
<evidence type="ECO:0000256" key="4">
    <source>
        <dbReference type="ARBA" id="ARBA00022763"/>
    </source>
</evidence>
<dbReference type="GO" id="GO:0006310">
    <property type="term" value="P:DNA recombination"/>
    <property type="evidence" value="ECO:0007669"/>
    <property type="project" value="UniProtKB-UniRule"/>
</dbReference>
<dbReference type="Gene3D" id="3.40.50.300">
    <property type="entry name" value="P-loop containing nucleotide triphosphate hydrolases"/>
    <property type="match status" value="2"/>
</dbReference>
<comment type="similarity">
    <text evidence="1 15">Belongs to the helicase family. RecG subfamily.</text>
</comment>
<dbReference type="OrthoDB" id="9804325at2"/>